<reference evidence="3 4" key="1">
    <citation type="submission" date="2015-04" db="EMBL/GenBank/DDBJ databases">
        <title>Complete genome sequence of Schizopora paradoxa KUC8140, a cosmopolitan wood degrader in East Asia.</title>
        <authorList>
            <consortium name="DOE Joint Genome Institute"/>
            <person name="Min B."/>
            <person name="Park H."/>
            <person name="Jang Y."/>
            <person name="Kim J.-J."/>
            <person name="Kim K.H."/>
            <person name="Pangilinan J."/>
            <person name="Lipzen A."/>
            <person name="Riley R."/>
            <person name="Grigoriev I.V."/>
            <person name="Spatafora J.W."/>
            <person name="Choi I.-G."/>
        </authorList>
    </citation>
    <scope>NUCLEOTIDE SEQUENCE [LARGE SCALE GENOMIC DNA]</scope>
    <source>
        <strain evidence="3 4">KUC8140</strain>
    </source>
</reference>
<keyword evidence="1" id="KW-0175">Coiled coil</keyword>
<evidence type="ECO:0000256" key="1">
    <source>
        <dbReference type="SAM" id="Coils"/>
    </source>
</evidence>
<dbReference type="Proteomes" id="UP000053477">
    <property type="component" value="Unassembled WGS sequence"/>
</dbReference>
<dbReference type="OrthoDB" id="3364132at2759"/>
<proteinExistence type="predicted"/>
<evidence type="ECO:0000313" key="3">
    <source>
        <dbReference type="EMBL" id="KLO12083.1"/>
    </source>
</evidence>
<feature type="domain" description="DUF7918" evidence="2">
    <location>
        <begin position="13"/>
        <end position="221"/>
    </location>
</feature>
<keyword evidence="4" id="KW-1185">Reference proteome</keyword>
<evidence type="ECO:0000313" key="4">
    <source>
        <dbReference type="Proteomes" id="UP000053477"/>
    </source>
</evidence>
<dbReference type="EMBL" id="KQ085985">
    <property type="protein sequence ID" value="KLO12083.1"/>
    <property type="molecule type" value="Genomic_DNA"/>
</dbReference>
<dbReference type="Pfam" id="PF25534">
    <property type="entry name" value="DUF7918"/>
    <property type="match status" value="1"/>
</dbReference>
<name>A0A0H2RRH4_9AGAM</name>
<accession>A0A0H2RRH4</accession>
<gene>
    <name evidence="3" type="ORF">SCHPADRAFT_929451</name>
</gene>
<dbReference type="InterPro" id="IPR057678">
    <property type="entry name" value="DUF7918"/>
</dbReference>
<dbReference type="PANTHER" id="PTHR36223">
    <property type="entry name" value="BETA-LACTAMASE-TYPE TRANSPEPTIDASE FOLD DOMAIN CONTAINING PROTEIN"/>
    <property type="match status" value="1"/>
</dbReference>
<feature type="coiled-coil region" evidence="1">
    <location>
        <begin position="272"/>
        <end position="299"/>
    </location>
</feature>
<evidence type="ECO:0000259" key="2">
    <source>
        <dbReference type="Pfam" id="PF25534"/>
    </source>
</evidence>
<dbReference type="PANTHER" id="PTHR36223:SF1">
    <property type="entry name" value="TRANSCRIPTION ELONGATION FACTOR EAF N-TERMINAL DOMAIN-CONTAINING PROTEIN"/>
    <property type="match status" value="1"/>
</dbReference>
<protein>
    <recommendedName>
        <fullName evidence="2">DUF7918 domain-containing protein</fullName>
    </recommendedName>
</protein>
<dbReference type="AlphaFoldDB" id="A0A0H2RRH4"/>
<dbReference type="STRING" id="27342.A0A0H2RRH4"/>
<sequence>MPRHGEFAAWMRCNDQAMDEHAVRVEGNEVTAYIASEAGQRFEIIWEVGECNESARAELRMDGNFVRQRLHNHRSGGREHTFNGVQVDHMSFRPFVFQEVSFTDRDNDEISLQDLPSVDIDNMGTVTVEVNYVHLVRRESRGFQFREPPETLTRNVVLPERTKRVGALRMGIAGGVVNRPLSHRPSSTRLVSRGNIGDRPAAIFKFVCRPKEFLEAEGIIRKPEPQRIPTQERMFSPSQRLFLRDIDSNTPGAVPSPASTPSKTDVKKDIAIRELMEQRSEIRKREAKIQRELNKLTGQPSSTQVKIEGGTSRETALVVEDFVMPVIDLTGD</sequence>
<dbReference type="InParanoid" id="A0A0H2RRH4"/>
<organism evidence="3 4">
    <name type="scientific">Schizopora paradoxa</name>
    <dbReference type="NCBI Taxonomy" id="27342"/>
    <lineage>
        <taxon>Eukaryota</taxon>
        <taxon>Fungi</taxon>
        <taxon>Dikarya</taxon>
        <taxon>Basidiomycota</taxon>
        <taxon>Agaricomycotina</taxon>
        <taxon>Agaricomycetes</taxon>
        <taxon>Hymenochaetales</taxon>
        <taxon>Schizoporaceae</taxon>
        <taxon>Schizopora</taxon>
    </lineage>
</organism>